<dbReference type="PROSITE" id="PS00671">
    <property type="entry name" value="D_2_HYDROXYACID_DH_3"/>
    <property type="match status" value="1"/>
</dbReference>
<dbReference type="Proteomes" id="UP000823912">
    <property type="component" value="Unassembled WGS sequence"/>
</dbReference>
<dbReference type="InterPro" id="IPR006139">
    <property type="entry name" value="D-isomer_2_OHA_DH_cat_dom"/>
</dbReference>
<evidence type="ECO:0000259" key="6">
    <source>
        <dbReference type="Pfam" id="PF02826"/>
    </source>
</evidence>
<evidence type="ECO:0000259" key="5">
    <source>
        <dbReference type="Pfam" id="PF00389"/>
    </source>
</evidence>
<dbReference type="InterPro" id="IPR029753">
    <property type="entry name" value="D-isomer_DH_CS"/>
</dbReference>
<evidence type="ECO:0000256" key="2">
    <source>
        <dbReference type="ARBA" id="ARBA00023002"/>
    </source>
</evidence>
<dbReference type="Gene3D" id="3.40.50.720">
    <property type="entry name" value="NAD(P)-binding Rossmann-like Domain"/>
    <property type="match status" value="2"/>
</dbReference>
<dbReference type="PROSITE" id="PS00670">
    <property type="entry name" value="D_2_HYDROXYACID_DH_2"/>
    <property type="match status" value="1"/>
</dbReference>
<protein>
    <submittedName>
        <fullName evidence="7">2-hydroxyacid dehydrogenase</fullName>
    </submittedName>
</protein>
<dbReference type="PANTHER" id="PTHR43026:SF1">
    <property type="entry name" value="2-HYDROXYACID DEHYDROGENASE HOMOLOG 1-RELATED"/>
    <property type="match status" value="1"/>
</dbReference>
<comment type="caution">
    <text evidence="7">The sequence shown here is derived from an EMBL/GenBank/DDBJ whole genome shotgun (WGS) entry which is preliminary data.</text>
</comment>
<dbReference type="GO" id="GO:0051287">
    <property type="term" value="F:NAD binding"/>
    <property type="evidence" value="ECO:0007669"/>
    <property type="project" value="InterPro"/>
</dbReference>
<evidence type="ECO:0000313" key="7">
    <source>
        <dbReference type="EMBL" id="HIR70611.1"/>
    </source>
</evidence>
<name>A0A9D1E9T2_9FIRM</name>
<accession>A0A9D1E9T2</accession>
<reference evidence="7" key="2">
    <citation type="journal article" date="2021" name="PeerJ">
        <title>Extensive microbial diversity within the chicken gut microbiome revealed by metagenomics and culture.</title>
        <authorList>
            <person name="Gilroy R."/>
            <person name="Ravi A."/>
            <person name="Getino M."/>
            <person name="Pursley I."/>
            <person name="Horton D.L."/>
            <person name="Alikhan N.F."/>
            <person name="Baker D."/>
            <person name="Gharbi K."/>
            <person name="Hall N."/>
            <person name="Watson M."/>
            <person name="Adriaenssens E.M."/>
            <person name="Foster-Nyarko E."/>
            <person name="Jarju S."/>
            <person name="Secka A."/>
            <person name="Antonio M."/>
            <person name="Oren A."/>
            <person name="Chaudhuri R.R."/>
            <person name="La Ragione R."/>
            <person name="Hildebrand F."/>
            <person name="Pallen M.J."/>
        </authorList>
    </citation>
    <scope>NUCLEOTIDE SEQUENCE</scope>
    <source>
        <strain evidence="7">ChiSjej5B23-6657</strain>
    </source>
</reference>
<evidence type="ECO:0000313" key="8">
    <source>
        <dbReference type="Proteomes" id="UP000823912"/>
    </source>
</evidence>
<proteinExistence type="inferred from homology"/>
<feature type="domain" description="D-isomer specific 2-hydroxyacid dehydrogenase catalytic" evidence="5">
    <location>
        <begin position="5"/>
        <end position="324"/>
    </location>
</feature>
<reference evidence="7" key="1">
    <citation type="submission" date="2020-10" db="EMBL/GenBank/DDBJ databases">
        <authorList>
            <person name="Gilroy R."/>
        </authorList>
    </citation>
    <scope>NUCLEOTIDE SEQUENCE</scope>
    <source>
        <strain evidence="7">ChiSjej5B23-6657</strain>
    </source>
</reference>
<dbReference type="InterPro" id="IPR006140">
    <property type="entry name" value="D-isomer_DH_NAD-bd"/>
</dbReference>
<comment type="similarity">
    <text evidence="1 4">Belongs to the D-isomer specific 2-hydroxyacid dehydrogenase family.</text>
</comment>
<keyword evidence="2 4" id="KW-0560">Oxidoreductase</keyword>
<dbReference type="CDD" id="cd12183">
    <property type="entry name" value="LDH_like_2"/>
    <property type="match status" value="1"/>
</dbReference>
<dbReference type="InterPro" id="IPR058205">
    <property type="entry name" value="D-LDH-like"/>
</dbReference>
<keyword evidence="3" id="KW-0520">NAD</keyword>
<dbReference type="EMBL" id="DVHM01000082">
    <property type="protein sequence ID" value="HIR70611.1"/>
    <property type="molecule type" value="Genomic_DNA"/>
</dbReference>
<dbReference type="SUPFAM" id="SSF52283">
    <property type="entry name" value="Formate/glycerate dehydrogenase catalytic domain-like"/>
    <property type="match status" value="1"/>
</dbReference>
<sequence>MRLCFFDTKPYDREFFDRENEKHGYEIIYHEEKLNPSTAVIAAGCDAACAFVNDDIGTETVKNLAQAGIKVLAMRCAGYNNIDLKEAAGKIRVLRVPAYSPYAVAEHAMGLLLTLNRRIHRAYIRTRDFNFSLNGLTGMDLHGKTVGIVGTGKIGQCFASICEGFGMRVLAYDPYPNTSLGLDYVPLEDLLRRSDVISLHCPLTKDNYHMIDEKAIRAMKPGVMFVNTSRGALVESEALLEGLLSGKIRGAGLDVYEEEADMFYEDNSSQIIQDDVLSRFLVLPNVLITSHQAFLTEEALSEIAATTLNNLDDYFAGRPLKNEISYQSQH</sequence>
<dbReference type="PROSITE" id="PS00065">
    <property type="entry name" value="D_2_HYDROXYACID_DH_1"/>
    <property type="match status" value="1"/>
</dbReference>
<dbReference type="InterPro" id="IPR036291">
    <property type="entry name" value="NAD(P)-bd_dom_sf"/>
</dbReference>
<dbReference type="InterPro" id="IPR029752">
    <property type="entry name" value="D-isomer_DH_CS1"/>
</dbReference>
<dbReference type="SUPFAM" id="SSF51735">
    <property type="entry name" value="NAD(P)-binding Rossmann-fold domains"/>
    <property type="match status" value="1"/>
</dbReference>
<gene>
    <name evidence="7" type="ORF">IAA55_04955</name>
</gene>
<evidence type="ECO:0000256" key="3">
    <source>
        <dbReference type="ARBA" id="ARBA00023027"/>
    </source>
</evidence>
<dbReference type="Pfam" id="PF02826">
    <property type="entry name" value="2-Hacid_dh_C"/>
    <property type="match status" value="1"/>
</dbReference>
<dbReference type="Pfam" id="PF00389">
    <property type="entry name" value="2-Hacid_dh"/>
    <property type="match status" value="1"/>
</dbReference>
<evidence type="ECO:0000256" key="4">
    <source>
        <dbReference type="RuleBase" id="RU003719"/>
    </source>
</evidence>
<organism evidence="7 8">
    <name type="scientific">Candidatus Pullilachnospira gallistercoris</name>
    <dbReference type="NCBI Taxonomy" id="2840911"/>
    <lineage>
        <taxon>Bacteria</taxon>
        <taxon>Bacillati</taxon>
        <taxon>Bacillota</taxon>
        <taxon>Clostridia</taxon>
        <taxon>Lachnospirales</taxon>
        <taxon>Lachnospiraceae</taxon>
        <taxon>Lachnospiraceae incertae sedis</taxon>
        <taxon>Candidatus Pullilachnospira</taxon>
    </lineage>
</organism>
<feature type="domain" description="D-isomer specific 2-hydroxyacid dehydrogenase NAD-binding" evidence="6">
    <location>
        <begin position="109"/>
        <end position="293"/>
    </location>
</feature>
<dbReference type="GO" id="GO:0008720">
    <property type="term" value="F:D-lactate dehydrogenase (NAD+) activity"/>
    <property type="evidence" value="ECO:0007669"/>
    <property type="project" value="TreeGrafter"/>
</dbReference>
<dbReference type="AlphaFoldDB" id="A0A9D1E9T2"/>
<evidence type="ECO:0000256" key="1">
    <source>
        <dbReference type="ARBA" id="ARBA00005854"/>
    </source>
</evidence>
<dbReference type="PANTHER" id="PTHR43026">
    <property type="entry name" value="2-HYDROXYACID DEHYDROGENASE HOMOLOG 1-RELATED"/>
    <property type="match status" value="1"/>
</dbReference>